<evidence type="ECO:0000259" key="1">
    <source>
        <dbReference type="Pfam" id="PF13676"/>
    </source>
</evidence>
<dbReference type="Pfam" id="PF13676">
    <property type="entry name" value="TIR_2"/>
    <property type="match status" value="1"/>
</dbReference>
<name>A0AAP1RHY1_9FLAO</name>
<dbReference type="AlphaFoldDB" id="A0AAP1RHY1"/>
<proteinExistence type="predicted"/>
<sequence>MPTKVFISHQKKDRNEAEKIAKYLEKVGIDVYFDEYDKELQIATENDDPKAVVNAIKKGINNSTHMLCVISKNTLTSKWVPFEVGYGFDKTDLSTVILKGINNTELPDYIKTAPIIRDIYDITIFAKKYGNNYILETKIFSDYKNESHPLNNIMDRLITI</sequence>
<reference evidence="2 3" key="1">
    <citation type="journal article" date="2020" name="Int. J. Syst. Evol. Microbiol.">
        <title>Tenacibaculum piscium sp. nov., isolated from skin ulcers of sea-farmed fish, and description of Tenacibaculum finnmarkense sp. nov. with subdivision into genomovars finnmarkense and ulcerans.</title>
        <authorList>
            <person name="Olsen A.B."/>
            <person name="Spilsberg B."/>
            <person name="Nilsen H.K."/>
            <person name="Lagesen K."/>
            <person name="Gulla S."/>
            <person name="Avendano-Herrera R."/>
            <person name="Irgang R."/>
            <person name="Duchaud E."/>
            <person name="Colquhoun D.J."/>
        </authorList>
    </citation>
    <scope>NUCLEOTIDE SEQUENCE [LARGE SCALE GENOMIC DNA]</scope>
    <source>
        <strain evidence="2 3">TNO037</strain>
    </source>
</reference>
<feature type="domain" description="TIR" evidence="1">
    <location>
        <begin position="5"/>
        <end position="107"/>
    </location>
</feature>
<gene>
    <name evidence="2" type="ORF">F7645_12675</name>
</gene>
<dbReference type="InterPro" id="IPR035897">
    <property type="entry name" value="Toll_tir_struct_dom_sf"/>
</dbReference>
<keyword evidence="3" id="KW-1185">Reference proteome</keyword>
<evidence type="ECO:0000313" key="3">
    <source>
        <dbReference type="Proteomes" id="UP000806077"/>
    </source>
</evidence>
<evidence type="ECO:0000313" key="2">
    <source>
        <dbReference type="EMBL" id="MBE7696268.1"/>
    </source>
</evidence>
<dbReference type="Gene3D" id="3.40.50.10140">
    <property type="entry name" value="Toll/interleukin-1 receptor homology (TIR) domain"/>
    <property type="match status" value="1"/>
</dbReference>
<dbReference type="Proteomes" id="UP000806077">
    <property type="component" value="Unassembled WGS sequence"/>
</dbReference>
<accession>A0AAP1RHY1</accession>
<dbReference type="InterPro" id="IPR000157">
    <property type="entry name" value="TIR_dom"/>
</dbReference>
<dbReference type="RefSeq" id="WP_101955227.1">
    <property type="nucleotide sequence ID" value="NZ_JAJHTL010000058.1"/>
</dbReference>
<dbReference type="EMBL" id="WXXV01000042">
    <property type="protein sequence ID" value="MBE7696268.1"/>
    <property type="molecule type" value="Genomic_DNA"/>
</dbReference>
<organism evidence="2 3">
    <name type="scientific">Tenacibaculum finnmarkense genomovar finnmarkense</name>
    <dbReference type="NCBI Taxonomy" id="1458503"/>
    <lineage>
        <taxon>Bacteria</taxon>
        <taxon>Pseudomonadati</taxon>
        <taxon>Bacteroidota</taxon>
        <taxon>Flavobacteriia</taxon>
        <taxon>Flavobacteriales</taxon>
        <taxon>Flavobacteriaceae</taxon>
        <taxon>Tenacibaculum</taxon>
        <taxon>Tenacibaculum finnmarkense</taxon>
    </lineage>
</organism>
<protein>
    <submittedName>
        <fullName evidence="2">TIR domain-containing protein</fullName>
    </submittedName>
</protein>
<dbReference type="GO" id="GO:0007165">
    <property type="term" value="P:signal transduction"/>
    <property type="evidence" value="ECO:0007669"/>
    <property type="project" value="InterPro"/>
</dbReference>
<comment type="caution">
    <text evidence="2">The sequence shown here is derived from an EMBL/GenBank/DDBJ whole genome shotgun (WGS) entry which is preliminary data.</text>
</comment>
<dbReference type="SUPFAM" id="SSF52200">
    <property type="entry name" value="Toll/Interleukin receptor TIR domain"/>
    <property type="match status" value="1"/>
</dbReference>